<dbReference type="Pfam" id="PF04500">
    <property type="entry name" value="FLYWCH"/>
    <property type="match status" value="1"/>
</dbReference>
<evidence type="ECO:0000256" key="1">
    <source>
        <dbReference type="ARBA" id="ARBA00022723"/>
    </source>
</evidence>
<evidence type="ECO:0000259" key="4">
    <source>
        <dbReference type="Pfam" id="PF04500"/>
    </source>
</evidence>
<keyword evidence="3" id="KW-0862">Zinc</keyword>
<evidence type="ECO:0000256" key="2">
    <source>
        <dbReference type="ARBA" id="ARBA00022771"/>
    </source>
</evidence>
<dbReference type="AlphaFoldDB" id="A0A8S2GNQ7"/>
<comment type="caution">
    <text evidence="6">The sequence shown here is derived from an EMBL/GenBank/DDBJ whole genome shotgun (WGS) entry which is preliminary data.</text>
</comment>
<dbReference type="EMBL" id="CAJNOK010000435">
    <property type="protein sequence ID" value="CAF0752905.1"/>
    <property type="molecule type" value="Genomic_DNA"/>
</dbReference>
<sequence>MSTAISTSVLCTTKQKLRLELQGFSYIKDRFTENKTYWRCIYYNSQKCHARLHTCNVTNNVITPPSDHTCKSNGITGELRKFNEDLWYRTMNTQEIPDLIITYCCIGMSDEALARFLVDGTFKVVPEIFYQLYVVHAIYHGHVVPVVYSLLSRKNSDTYQCLINEIVEFAPCWFPASILLDFEKACYQNRFQDVKFAHNINKIAGLAFIPPCDVLHAYSRLALDLDDDYQDILNYFEDTYIGRLRPNNTRRQPTFSIEFWNMHTRTTQLSTRTNNSVEAWHRRIGYVFQCAHPTLWSFLQKLIHEEHAAHADVVHINSGEAPKHKSKTNERFERRLLNLLLHPHDDILMQLNNIAHKICL</sequence>
<dbReference type="Proteomes" id="UP000677228">
    <property type="component" value="Unassembled WGS sequence"/>
</dbReference>
<protein>
    <recommendedName>
        <fullName evidence="4">FLYWCH-type domain-containing protein</fullName>
    </recommendedName>
</protein>
<evidence type="ECO:0000313" key="5">
    <source>
        <dbReference type="EMBL" id="CAF0752905.1"/>
    </source>
</evidence>
<name>A0A8S2GNQ7_9BILA</name>
<dbReference type="EMBL" id="CAJOBA010000435">
    <property type="protein sequence ID" value="CAF3531763.1"/>
    <property type="molecule type" value="Genomic_DNA"/>
</dbReference>
<evidence type="ECO:0000313" key="6">
    <source>
        <dbReference type="EMBL" id="CAF3531763.1"/>
    </source>
</evidence>
<proteinExistence type="predicted"/>
<reference evidence="6" key="1">
    <citation type="submission" date="2021-02" db="EMBL/GenBank/DDBJ databases">
        <authorList>
            <person name="Nowell W R."/>
        </authorList>
    </citation>
    <scope>NUCLEOTIDE SEQUENCE</scope>
</reference>
<organism evidence="6 7">
    <name type="scientific">Didymodactylos carnosus</name>
    <dbReference type="NCBI Taxonomy" id="1234261"/>
    <lineage>
        <taxon>Eukaryota</taxon>
        <taxon>Metazoa</taxon>
        <taxon>Spiralia</taxon>
        <taxon>Gnathifera</taxon>
        <taxon>Rotifera</taxon>
        <taxon>Eurotatoria</taxon>
        <taxon>Bdelloidea</taxon>
        <taxon>Philodinida</taxon>
        <taxon>Philodinidae</taxon>
        <taxon>Didymodactylos</taxon>
    </lineage>
</organism>
<dbReference type="InterPro" id="IPR007588">
    <property type="entry name" value="Znf_FLYWCH"/>
</dbReference>
<evidence type="ECO:0000313" key="7">
    <source>
        <dbReference type="Proteomes" id="UP000682733"/>
    </source>
</evidence>
<feature type="domain" description="FLYWCH-type" evidence="4">
    <location>
        <begin position="12"/>
        <end position="68"/>
    </location>
</feature>
<gene>
    <name evidence="5" type="ORF">OVA965_LOCUS2115</name>
    <name evidence="6" type="ORF">TMI583_LOCUS2115</name>
</gene>
<accession>A0A8S2GNQ7</accession>
<dbReference type="GO" id="GO:0008270">
    <property type="term" value="F:zinc ion binding"/>
    <property type="evidence" value="ECO:0007669"/>
    <property type="project" value="UniProtKB-KW"/>
</dbReference>
<evidence type="ECO:0000256" key="3">
    <source>
        <dbReference type="ARBA" id="ARBA00022833"/>
    </source>
</evidence>
<keyword evidence="1" id="KW-0479">Metal-binding</keyword>
<dbReference type="Proteomes" id="UP000682733">
    <property type="component" value="Unassembled WGS sequence"/>
</dbReference>
<keyword evidence="2" id="KW-0863">Zinc-finger</keyword>
<dbReference type="Gene3D" id="2.20.25.240">
    <property type="match status" value="1"/>
</dbReference>